<dbReference type="AlphaFoldDB" id="T1AD96"/>
<gene>
    <name evidence="1" type="ORF">B1B_15181</name>
</gene>
<sequence length="79" mass="8976">MNILILLLLVLVFAVVIILVFRSFRTSVRYSIPKGTQIYGDLISEGRVLRSNRFALTGKPDKVVMSGKQIIPYEYKTTN</sequence>
<dbReference type="EMBL" id="AUZY01010094">
    <property type="protein sequence ID" value="EQD39895.1"/>
    <property type="molecule type" value="Genomic_DNA"/>
</dbReference>
<evidence type="ECO:0000313" key="1">
    <source>
        <dbReference type="EMBL" id="EQD39895.1"/>
    </source>
</evidence>
<reference evidence="1" key="1">
    <citation type="submission" date="2013-08" db="EMBL/GenBank/DDBJ databases">
        <authorList>
            <person name="Mendez C."/>
            <person name="Richter M."/>
            <person name="Ferrer M."/>
            <person name="Sanchez J."/>
        </authorList>
    </citation>
    <scope>NUCLEOTIDE SEQUENCE</scope>
</reference>
<comment type="caution">
    <text evidence="1">The sequence shown here is derived from an EMBL/GenBank/DDBJ whole genome shotgun (WGS) entry which is preliminary data.</text>
</comment>
<name>T1AD96_9ZZZZ</name>
<accession>T1AD96</accession>
<reference evidence="1" key="2">
    <citation type="journal article" date="2014" name="ISME J.">
        <title>Microbial stratification in low pH oxic and suboxic macroscopic growths along an acid mine drainage.</title>
        <authorList>
            <person name="Mendez-Garcia C."/>
            <person name="Mesa V."/>
            <person name="Sprenger R.R."/>
            <person name="Richter M."/>
            <person name="Diez M.S."/>
            <person name="Solano J."/>
            <person name="Bargiela R."/>
            <person name="Golyshina O.V."/>
            <person name="Manteca A."/>
            <person name="Ramos J.L."/>
            <person name="Gallego J.R."/>
            <person name="Llorente I."/>
            <person name="Martins Dos Santos V.A."/>
            <person name="Jensen O.N."/>
            <person name="Pelaez A.I."/>
            <person name="Sanchez J."/>
            <person name="Ferrer M."/>
        </authorList>
    </citation>
    <scope>NUCLEOTIDE SEQUENCE</scope>
</reference>
<proteinExistence type="predicted"/>
<feature type="non-terminal residue" evidence="1">
    <location>
        <position position="79"/>
    </location>
</feature>
<organism evidence="1">
    <name type="scientific">mine drainage metagenome</name>
    <dbReference type="NCBI Taxonomy" id="410659"/>
    <lineage>
        <taxon>unclassified sequences</taxon>
        <taxon>metagenomes</taxon>
        <taxon>ecological metagenomes</taxon>
    </lineage>
</organism>
<protein>
    <submittedName>
        <fullName evidence="1">CRISPR-associated Cas4 family protein</fullName>
    </submittedName>
</protein>